<dbReference type="GO" id="GO:0005634">
    <property type="term" value="C:nucleus"/>
    <property type="evidence" value="ECO:0007669"/>
    <property type="project" value="TreeGrafter"/>
</dbReference>
<dbReference type="PROSITE" id="PS50102">
    <property type="entry name" value="RRM"/>
    <property type="match status" value="2"/>
</dbReference>
<sequence length="222" mass="24412">MSSSRVYVGNLSWGVKWQDLKDHMGKAGKVQHADVFEDASGKSKGCGIVEYASPEGAQAAIESLNDSELFGRMIFVREDREEGKDRGERAPRTYQNYSRGDGSGNYGGGGSFNRRGGGRFSGGGRGGNSFRSGPPVASADDKGRQIFVSNLSWKTSWQDLKDLFKDCGGIVRADVIKFPDGRSKGVGTVLFHDAESADDAINRYNEYEFQDRKIQVRLDKYL</sequence>
<dbReference type="GO" id="GO:1990904">
    <property type="term" value="C:ribonucleoprotein complex"/>
    <property type="evidence" value="ECO:0007669"/>
    <property type="project" value="TreeGrafter"/>
</dbReference>
<evidence type="ECO:0000256" key="1">
    <source>
        <dbReference type="ARBA" id="ARBA00022884"/>
    </source>
</evidence>
<reference evidence="5" key="1">
    <citation type="submission" date="2014-11" db="EMBL/GenBank/DDBJ databases">
        <authorList>
            <person name="Otto D Thomas"/>
            <person name="Naeem Raeece"/>
        </authorList>
    </citation>
    <scope>NUCLEOTIDE SEQUENCE</scope>
</reference>
<dbReference type="CDD" id="cd00590">
    <property type="entry name" value="RRM_SF"/>
    <property type="match status" value="1"/>
</dbReference>
<dbReference type="AlphaFoldDB" id="A0A0G4HA21"/>
<feature type="region of interest" description="Disordered" evidence="3">
    <location>
        <begin position="80"/>
        <end position="141"/>
    </location>
</feature>
<protein>
    <recommendedName>
        <fullName evidence="4">RRM domain-containing protein</fullName>
    </recommendedName>
</protein>
<keyword evidence="1 2" id="KW-0694">RNA-binding</keyword>
<evidence type="ECO:0000256" key="2">
    <source>
        <dbReference type="PROSITE-ProRule" id="PRU00176"/>
    </source>
</evidence>
<organism evidence="5">
    <name type="scientific">Chromera velia CCMP2878</name>
    <dbReference type="NCBI Taxonomy" id="1169474"/>
    <lineage>
        <taxon>Eukaryota</taxon>
        <taxon>Sar</taxon>
        <taxon>Alveolata</taxon>
        <taxon>Colpodellida</taxon>
        <taxon>Chromeraceae</taxon>
        <taxon>Chromera</taxon>
    </lineage>
</organism>
<dbReference type="PANTHER" id="PTHR23003">
    <property type="entry name" value="RNA RECOGNITION MOTIF RRM DOMAIN CONTAINING PROTEIN"/>
    <property type="match status" value="1"/>
</dbReference>
<dbReference type="SMART" id="SM00360">
    <property type="entry name" value="RRM"/>
    <property type="match status" value="2"/>
</dbReference>
<dbReference type="PANTHER" id="PTHR23003:SF3">
    <property type="entry name" value="FI21236P1-RELATED"/>
    <property type="match status" value="1"/>
</dbReference>
<accession>A0A0G4HA21</accession>
<dbReference type="FunFam" id="3.30.70.330:FF:000362">
    <property type="entry name" value="GBP2p Poly(A+) RNA-binding protein"/>
    <property type="match status" value="1"/>
</dbReference>
<evidence type="ECO:0000256" key="3">
    <source>
        <dbReference type="SAM" id="MobiDB-lite"/>
    </source>
</evidence>
<feature type="domain" description="RRM" evidence="4">
    <location>
        <begin position="144"/>
        <end position="221"/>
    </location>
</feature>
<feature type="domain" description="RRM" evidence="4">
    <location>
        <begin position="4"/>
        <end position="81"/>
    </location>
</feature>
<feature type="compositionally biased region" description="Gly residues" evidence="3">
    <location>
        <begin position="118"/>
        <end position="127"/>
    </location>
</feature>
<dbReference type="SUPFAM" id="SSF54928">
    <property type="entry name" value="RNA-binding domain, RBD"/>
    <property type="match status" value="2"/>
</dbReference>
<proteinExistence type="predicted"/>
<dbReference type="GO" id="GO:0003729">
    <property type="term" value="F:mRNA binding"/>
    <property type="evidence" value="ECO:0007669"/>
    <property type="project" value="TreeGrafter"/>
</dbReference>
<name>A0A0G4HA21_9ALVE</name>
<dbReference type="EMBL" id="CDMZ01002068">
    <property type="protein sequence ID" value="CEM40590.1"/>
    <property type="molecule type" value="Genomic_DNA"/>
</dbReference>
<evidence type="ECO:0000259" key="4">
    <source>
        <dbReference type="PROSITE" id="PS50102"/>
    </source>
</evidence>
<dbReference type="Gene3D" id="3.30.70.330">
    <property type="match status" value="2"/>
</dbReference>
<dbReference type="InterPro" id="IPR050374">
    <property type="entry name" value="RRT5_SRSF_SR"/>
</dbReference>
<evidence type="ECO:0000313" key="5">
    <source>
        <dbReference type="EMBL" id="CEM40590.1"/>
    </source>
</evidence>
<feature type="compositionally biased region" description="Gly residues" evidence="3">
    <location>
        <begin position="101"/>
        <end position="111"/>
    </location>
</feature>
<dbReference type="GO" id="GO:0005737">
    <property type="term" value="C:cytoplasm"/>
    <property type="evidence" value="ECO:0007669"/>
    <property type="project" value="TreeGrafter"/>
</dbReference>
<dbReference type="InterPro" id="IPR012677">
    <property type="entry name" value="Nucleotide-bd_a/b_plait_sf"/>
</dbReference>
<feature type="compositionally biased region" description="Basic and acidic residues" evidence="3">
    <location>
        <begin position="80"/>
        <end position="91"/>
    </location>
</feature>
<gene>
    <name evidence="5" type="ORF">Cvel_25411</name>
</gene>
<dbReference type="PhylomeDB" id="A0A0G4HA21"/>
<dbReference type="VEuPathDB" id="CryptoDB:Cvel_25411"/>
<dbReference type="InterPro" id="IPR000504">
    <property type="entry name" value="RRM_dom"/>
</dbReference>
<dbReference type="Pfam" id="PF00076">
    <property type="entry name" value="RRM_1"/>
    <property type="match status" value="2"/>
</dbReference>
<dbReference type="InterPro" id="IPR035979">
    <property type="entry name" value="RBD_domain_sf"/>
</dbReference>